<dbReference type="InterPro" id="IPR004556">
    <property type="entry name" value="HemK-like"/>
</dbReference>
<dbReference type="InterPro" id="IPR022446">
    <property type="entry name" value="MeTrfrase_put"/>
</dbReference>
<dbReference type="SUPFAM" id="SSF53335">
    <property type="entry name" value="S-adenosyl-L-methionine-dependent methyltransferases"/>
    <property type="match status" value="1"/>
</dbReference>
<feature type="domain" description="Methyltransferase small" evidence="6">
    <location>
        <begin position="104"/>
        <end position="185"/>
    </location>
</feature>
<evidence type="ECO:0000256" key="3">
    <source>
        <dbReference type="ARBA" id="ARBA00022679"/>
    </source>
</evidence>
<dbReference type="PANTHER" id="PTHR18895">
    <property type="entry name" value="HEMK METHYLTRANSFERASE"/>
    <property type="match status" value="1"/>
</dbReference>
<dbReference type="InterPro" id="IPR050320">
    <property type="entry name" value="N5-glutamine_MTase"/>
</dbReference>
<evidence type="ECO:0000259" key="6">
    <source>
        <dbReference type="Pfam" id="PF05175"/>
    </source>
</evidence>
<keyword evidence="2" id="KW-0489">Methyltransferase</keyword>
<evidence type="ECO:0000313" key="8">
    <source>
        <dbReference type="Proteomes" id="UP000237061"/>
    </source>
</evidence>
<dbReference type="PANTHER" id="PTHR18895:SF74">
    <property type="entry name" value="MTRF1L RELEASE FACTOR GLUTAMINE METHYLTRANSFERASE"/>
    <property type="match status" value="1"/>
</dbReference>
<dbReference type="Gene3D" id="3.40.50.150">
    <property type="entry name" value="Vaccinia Virus protein VP39"/>
    <property type="match status" value="1"/>
</dbReference>
<comment type="caution">
    <text evidence="7">The sequence shown here is derived from an EMBL/GenBank/DDBJ whole genome shotgun (WGS) entry which is preliminary data.</text>
</comment>
<evidence type="ECO:0000256" key="2">
    <source>
        <dbReference type="ARBA" id="ARBA00022603"/>
    </source>
</evidence>
<evidence type="ECO:0000256" key="4">
    <source>
        <dbReference type="ARBA" id="ARBA00022691"/>
    </source>
</evidence>
<accession>A0A2S3ZW93</accession>
<dbReference type="NCBIfam" id="TIGR03704">
    <property type="entry name" value="PrmC_rel_meth"/>
    <property type="match status" value="1"/>
</dbReference>
<dbReference type="RefSeq" id="WP_103465432.1">
    <property type="nucleotide sequence ID" value="NZ_PPXC01000006.1"/>
</dbReference>
<reference evidence="7 8" key="1">
    <citation type="submission" date="2018-01" db="EMBL/GenBank/DDBJ databases">
        <title>Arthrobacter sp. nov., from glaciers in China.</title>
        <authorList>
            <person name="Liu Q."/>
            <person name="Xin Y.-H."/>
        </authorList>
    </citation>
    <scope>NUCLEOTIDE SEQUENCE [LARGE SCALE GENOMIC DNA]</scope>
    <source>
        <strain evidence="7 8">HLT2-12-2</strain>
    </source>
</reference>
<proteinExistence type="predicted"/>
<dbReference type="EMBL" id="PPXC01000006">
    <property type="protein sequence ID" value="POH73535.1"/>
    <property type="molecule type" value="Genomic_DNA"/>
</dbReference>
<dbReference type="InterPro" id="IPR007848">
    <property type="entry name" value="Small_mtfrase_dom"/>
</dbReference>
<dbReference type="NCBIfam" id="TIGR00536">
    <property type="entry name" value="hemK_fam"/>
    <property type="match status" value="1"/>
</dbReference>
<dbReference type="GO" id="GO:0102559">
    <property type="term" value="F:peptide chain release factor N(5)-glutamine methyltransferase activity"/>
    <property type="evidence" value="ECO:0007669"/>
    <property type="project" value="UniProtKB-EC"/>
</dbReference>
<protein>
    <recommendedName>
        <fullName evidence="1">peptide chain release factor N(5)-glutamine methyltransferase</fullName>
        <ecNumber evidence="1">2.1.1.297</ecNumber>
    </recommendedName>
</protein>
<dbReference type="EC" id="2.1.1.297" evidence="1"/>
<sequence>MEPFSLLDTEGLVAALRAAGCVYAEDEATILVDAAVSPQELAGMVARRVSGIPLEHLVGWASFHGLRMAVAPGVFVPRVRTEFLVDKALEVLRSLGTVPGLFKTGPTVVDLCCGSGAVGAALAHEFGGLDLHAADIDPAAVACAAENVLPAHGHAYCGDLFTPLPEKLRGTVEVIVANAPYVPTDEIAFMPPEARLHEPHAALNGGADGLDIQRRIAALAPAWLRPGGYLLVETSVRQGAESAAIMTSHGFTATLSHGDELAGTVVTGRL</sequence>
<dbReference type="CDD" id="cd02440">
    <property type="entry name" value="AdoMet_MTases"/>
    <property type="match status" value="1"/>
</dbReference>
<keyword evidence="8" id="KW-1185">Reference proteome</keyword>
<dbReference type="InterPro" id="IPR029063">
    <property type="entry name" value="SAM-dependent_MTases_sf"/>
</dbReference>
<keyword evidence="4" id="KW-0949">S-adenosyl-L-methionine</keyword>
<dbReference type="Pfam" id="PF05175">
    <property type="entry name" value="MTS"/>
    <property type="match status" value="1"/>
</dbReference>
<evidence type="ECO:0000313" key="7">
    <source>
        <dbReference type="EMBL" id="POH73535.1"/>
    </source>
</evidence>
<dbReference type="Proteomes" id="UP000237061">
    <property type="component" value="Unassembled WGS sequence"/>
</dbReference>
<dbReference type="AlphaFoldDB" id="A0A2S3ZW93"/>
<comment type="catalytic activity">
    <reaction evidence="5">
        <text>L-glutaminyl-[peptide chain release factor] + S-adenosyl-L-methionine = N(5)-methyl-L-glutaminyl-[peptide chain release factor] + S-adenosyl-L-homocysteine + H(+)</text>
        <dbReference type="Rhea" id="RHEA:42896"/>
        <dbReference type="Rhea" id="RHEA-COMP:10271"/>
        <dbReference type="Rhea" id="RHEA-COMP:10272"/>
        <dbReference type="ChEBI" id="CHEBI:15378"/>
        <dbReference type="ChEBI" id="CHEBI:30011"/>
        <dbReference type="ChEBI" id="CHEBI:57856"/>
        <dbReference type="ChEBI" id="CHEBI:59789"/>
        <dbReference type="ChEBI" id="CHEBI:61891"/>
        <dbReference type="EC" id="2.1.1.297"/>
    </reaction>
</comment>
<name>A0A2S3ZW93_ARTGL</name>
<evidence type="ECO:0000256" key="1">
    <source>
        <dbReference type="ARBA" id="ARBA00012771"/>
    </source>
</evidence>
<dbReference type="GO" id="GO:0032259">
    <property type="term" value="P:methylation"/>
    <property type="evidence" value="ECO:0007669"/>
    <property type="project" value="UniProtKB-KW"/>
</dbReference>
<evidence type="ECO:0000256" key="5">
    <source>
        <dbReference type="ARBA" id="ARBA00048391"/>
    </source>
</evidence>
<gene>
    <name evidence="7" type="ORF">CVS27_09135</name>
</gene>
<keyword evidence="3" id="KW-0808">Transferase</keyword>
<organism evidence="7 8">
    <name type="scientific">Arthrobacter glacialis</name>
    <dbReference type="NCBI Taxonomy" id="1664"/>
    <lineage>
        <taxon>Bacteria</taxon>
        <taxon>Bacillati</taxon>
        <taxon>Actinomycetota</taxon>
        <taxon>Actinomycetes</taxon>
        <taxon>Micrococcales</taxon>
        <taxon>Micrococcaceae</taxon>
        <taxon>Arthrobacter</taxon>
    </lineage>
</organism>